<dbReference type="GO" id="GO:1990904">
    <property type="term" value="C:ribonucleoprotein complex"/>
    <property type="evidence" value="ECO:0007669"/>
    <property type="project" value="UniProtKB-KW"/>
</dbReference>
<evidence type="ECO:0000256" key="2">
    <source>
        <dbReference type="ARBA" id="ARBA00022980"/>
    </source>
</evidence>
<dbReference type="AlphaFoldDB" id="F2E870"/>
<protein>
    <recommendedName>
        <fullName evidence="4">60S ribosomal protein L29</fullName>
    </recommendedName>
</protein>
<proteinExistence type="evidence at transcript level"/>
<sequence>MAKDKNHSSKNQNHKNHQNGIKKPRRQRYASLAGVNQKFLRNRRRSVRNDPNIKRNRALEKRVQAFKARASS</sequence>
<evidence type="ECO:0000256" key="4">
    <source>
        <dbReference type="RuleBase" id="RU364026"/>
    </source>
</evidence>
<dbReference type="Gene3D" id="6.10.140.1730">
    <property type="match status" value="1"/>
</dbReference>
<dbReference type="Pfam" id="PF01779">
    <property type="entry name" value="Ribosomal_L29e"/>
    <property type="match status" value="1"/>
</dbReference>
<dbReference type="EMBL" id="AK372344">
    <property type="protein sequence ID" value="BAK03542.1"/>
    <property type="molecule type" value="mRNA"/>
</dbReference>
<dbReference type="GO" id="GO:0005840">
    <property type="term" value="C:ribosome"/>
    <property type="evidence" value="ECO:0007669"/>
    <property type="project" value="UniProtKB-KW"/>
</dbReference>
<evidence type="ECO:0000256" key="1">
    <source>
        <dbReference type="ARBA" id="ARBA00010247"/>
    </source>
</evidence>
<feature type="compositionally biased region" description="Basic residues" evidence="5">
    <location>
        <begin position="12"/>
        <end position="28"/>
    </location>
</feature>
<dbReference type="PANTHER" id="PTHR12884">
    <property type="entry name" value="60S RIBOSOMAL PROTEIN L29"/>
    <property type="match status" value="1"/>
</dbReference>
<evidence type="ECO:0000256" key="3">
    <source>
        <dbReference type="ARBA" id="ARBA00023274"/>
    </source>
</evidence>
<dbReference type="GO" id="GO:0003735">
    <property type="term" value="F:structural constituent of ribosome"/>
    <property type="evidence" value="ECO:0007669"/>
    <property type="project" value="UniProtKB-UniRule"/>
</dbReference>
<evidence type="ECO:0000256" key="5">
    <source>
        <dbReference type="SAM" id="MobiDB-lite"/>
    </source>
</evidence>
<reference evidence="6" key="1">
    <citation type="journal article" date="2011" name="Plant Physiol.">
        <title>Comprehensive sequence analysis of 24,783 barley full-length cDNAs derived from 12 clone libraries.</title>
        <authorList>
            <person name="Matsumoto T."/>
            <person name="Tanaka T."/>
            <person name="Sakai H."/>
            <person name="Amano N."/>
            <person name="Kanamori H."/>
            <person name="Kurita K."/>
            <person name="Kikuta A."/>
            <person name="Kamiya K."/>
            <person name="Yamamoto M."/>
            <person name="Ikawa H."/>
            <person name="Fujii N."/>
            <person name="Hori K."/>
            <person name="Itoh T."/>
            <person name="Sato K."/>
        </authorList>
    </citation>
    <scope>NUCLEOTIDE SEQUENCE</scope>
    <source>
        <tissue evidence="6">Shoot and root</tissue>
    </source>
</reference>
<comment type="similarity">
    <text evidence="1 4">Belongs to the eukaryotic ribosomal protein eL29 family.</text>
</comment>
<dbReference type="InterPro" id="IPR002673">
    <property type="entry name" value="Ribosomal_eL29"/>
</dbReference>
<keyword evidence="2 4" id="KW-0689">Ribosomal protein</keyword>
<name>F2E870_HORVV</name>
<feature type="region of interest" description="Disordered" evidence="5">
    <location>
        <begin position="1"/>
        <end position="28"/>
    </location>
</feature>
<evidence type="ECO:0000313" key="6">
    <source>
        <dbReference type="EMBL" id="BAK03542.1"/>
    </source>
</evidence>
<keyword evidence="3 4" id="KW-0687">Ribonucleoprotein</keyword>
<dbReference type="PANTHER" id="PTHR12884:SF0">
    <property type="entry name" value="60S RIBOSOMAL PROTEIN L29"/>
    <property type="match status" value="1"/>
</dbReference>
<organism evidence="6">
    <name type="scientific">Hordeum vulgare subsp. vulgare</name>
    <name type="common">Domesticated barley</name>
    <dbReference type="NCBI Taxonomy" id="112509"/>
    <lineage>
        <taxon>Eukaryota</taxon>
        <taxon>Viridiplantae</taxon>
        <taxon>Streptophyta</taxon>
        <taxon>Embryophyta</taxon>
        <taxon>Tracheophyta</taxon>
        <taxon>Spermatophyta</taxon>
        <taxon>Magnoliopsida</taxon>
        <taxon>Liliopsida</taxon>
        <taxon>Poales</taxon>
        <taxon>Poaceae</taxon>
        <taxon>BOP clade</taxon>
        <taxon>Pooideae</taxon>
        <taxon>Triticodae</taxon>
        <taxon>Triticeae</taxon>
        <taxon>Hordeinae</taxon>
        <taxon>Hordeum</taxon>
    </lineage>
</organism>
<dbReference type="GO" id="GO:0006412">
    <property type="term" value="P:translation"/>
    <property type="evidence" value="ECO:0007669"/>
    <property type="project" value="InterPro"/>
</dbReference>
<accession>F2E870</accession>